<gene>
    <name evidence="2" type="ORF">AWM68_20040</name>
</gene>
<proteinExistence type="predicted"/>
<comment type="caution">
    <text evidence="2">The sequence shown here is derived from an EMBL/GenBank/DDBJ whole genome shotgun (WGS) entry which is preliminary data.</text>
</comment>
<reference evidence="3" key="1">
    <citation type="submission" date="2016-01" db="EMBL/GenBank/DDBJ databases">
        <title>Draft genome of Chromobacterium sp. F49.</title>
        <authorList>
            <person name="Hong K.W."/>
        </authorList>
    </citation>
    <scope>NUCLEOTIDE SEQUENCE [LARGE SCALE GENOMIC DNA]</scope>
    <source>
        <strain evidence="3">P7IIIA</strain>
    </source>
</reference>
<evidence type="ECO:0000313" key="3">
    <source>
        <dbReference type="Proteomes" id="UP000076567"/>
    </source>
</evidence>
<keyword evidence="3" id="KW-1185">Reference proteome</keyword>
<organism evidence="2 3">
    <name type="scientific">Fictibacillus phosphorivorans</name>
    <dbReference type="NCBI Taxonomy" id="1221500"/>
    <lineage>
        <taxon>Bacteria</taxon>
        <taxon>Bacillati</taxon>
        <taxon>Bacillota</taxon>
        <taxon>Bacilli</taxon>
        <taxon>Bacillales</taxon>
        <taxon>Fictibacillaceae</taxon>
        <taxon>Fictibacillus</taxon>
    </lineage>
</organism>
<evidence type="ECO:0000313" key="2">
    <source>
        <dbReference type="EMBL" id="KZE66884.1"/>
    </source>
</evidence>
<evidence type="ECO:0000259" key="1">
    <source>
        <dbReference type="SMART" id="SM00901"/>
    </source>
</evidence>
<accession>A0A163RHP3</accession>
<dbReference type="Proteomes" id="UP000076567">
    <property type="component" value="Unassembled WGS sequence"/>
</dbReference>
<dbReference type="AlphaFoldDB" id="A0A163RHP3"/>
<dbReference type="InterPro" id="IPR014966">
    <property type="entry name" value="FRG-dom"/>
</dbReference>
<dbReference type="SMART" id="SM00901">
    <property type="entry name" value="FRG"/>
    <property type="match status" value="1"/>
</dbReference>
<dbReference type="EMBL" id="LRFC01000016">
    <property type="protein sequence ID" value="KZE66884.1"/>
    <property type="molecule type" value="Genomic_DNA"/>
</dbReference>
<dbReference type="OrthoDB" id="9816036at2"/>
<feature type="domain" description="FRG" evidence="1">
    <location>
        <begin position="21"/>
        <end position="114"/>
    </location>
</feature>
<sequence length="235" mass="27751">MKEVRIKKFEELHKELSRYRKTNVWLFRGHSNPSWDLLPKAGRNPYDKYDDSYAFKAWKRRAVEFLNVHNDDWDLLSIAQHHGLATRLLDWTFNPLVAAFFAVQHYEKCDAVIYAYLNQYSYKTEKANPFEQEGVSKIKPNGAAQRIVRQSGIFTIHNPPTLRLENSLNEGQKLEKIIIDQSYRQELRFELSHYGINELSLFPDLDGLSKQVNWFMENSDYWSGEIDKELESITE</sequence>
<name>A0A163RHP3_9BACL</name>
<dbReference type="Pfam" id="PF08867">
    <property type="entry name" value="FRG"/>
    <property type="match status" value="1"/>
</dbReference>
<protein>
    <recommendedName>
        <fullName evidence="1">FRG domain-containing protein</fullName>
    </recommendedName>
</protein>